<dbReference type="Proteomes" id="UP000054248">
    <property type="component" value="Unassembled WGS sequence"/>
</dbReference>
<dbReference type="InterPro" id="IPR008271">
    <property type="entry name" value="Ser/Thr_kinase_AS"/>
</dbReference>
<dbReference type="OrthoDB" id="26722at2759"/>
<keyword evidence="3" id="KW-1185">Reference proteome</keyword>
<dbReference type="PROSITE" id="PS50011">
    <property type="entry name" value="PROTEIN_KINASE_DOM"/>
    <property type="match status" value="1"/>
</dbReference>
<reference evidence="3" key="2">
    <citation type="submission" date="2015-01" db="EMBL/GenBank/DDBJ databases">
        <title>Evolutionary Origins and Diversification of the Mycorrhizal Mutualists.</title>
        <authorList>
            <consortium name="DOE Joint Genome Institute"/>
            <consortium name="Mycorrhizal Genomics Consortium"/>
            <person name="Kohler A."/>
            <person name="Kuo A."/>
            <person name="Nagy L.G."/>
            <person name="Floudas D."/>
            <person name="Copeland A."/>
            <person name="Barry K.W."/>
            <person name="Cichocki N."/>
            <person name="Veneault-Fourrey C."/>
            <person name="LaButti K."/>
            <person name="Lindquist E.A."/>
            <person name="Lipzen A."/>
            <person name="Lundell T."/>
            <person name="Morin E."/>
            <person name="Murat C."/>
            <person name="Riley R."/>
            <person name="Ohm R."/>
            <person name="Sun H."/>
            <person name="Tunlid A."/>
            <person name="Henrissat B."/>
            <person name="Grigoriev I.V."/>
            <person name="Hibbett D.S."/>
            <person name="Martin F."/>
        </authorList>
    </citation>
    <scope>NUCLEOTIDE SEQUENCE [LARGE SCALE GENOMIC DNA]</scope>
    <source>
        <strain evidence="3">MUT 4182</strain>
    </source>
</reference>
<feature type="non-terminal residue" evidence="2">
    <location>
        <position position="1"/>
    </location>
</feature>
<dbReference type="Gene3D" id="1.10.510.10">
    <property type="entry name" value="Transferase(Phosphotransferase) domain 1"/>
    <property type="match status" value="1"/>
</dbReference>
<dbReference type="AlphaFoldDB" id="A0A0C3LX03"/>
<dbReference type="SUPFAM" id="SSF56112">
    <property type="entry name" value="Protein kinase-like (PK-like)"/>
    <property type="match status" value="1"/>
</dbReference>
<dbReference type="InterPro" id="IPR053235">
    <property type="entry name" value="Ser_Thr_kinase"/>
</dbReference>
<dbReference type="InterPro" id="IPR000719">
    <property type="entry name" value="Prot_kinase_dom"/>
</dbReference>
<evidence type="ECO:0000313" key="3">
    <source>
        <dbReference type="Proteomes" id="UP000054248"/>
    </source>
</evidence>
<reference evidence="2 3" key="1">
    <citation type="submission" date="2014-04" db="EMBL/GenBank/DDBJ databases">
        <authorList>
            <consortium name="DOE Joint Genome Institute"/>
            <person name="Kuo A."/>
            <person name="Girlanda M."/>
            <person name="Perotto S."/>
            <person name="Kohler A."/>
            <person name="Nagy L.G."/>
            <person name="Floudas D."/>
            <person name="Copeland A."/>
            <person name="Barry K.W."/>
            <person name="Cichocki N."/>
            <person name="Veneault-Fourrey C."/>
            <person name="LaButti K."/>
            <person name="Lindquist E.A."/>
            <person name="Lipzen A."/>
            <person name="Lundell T."/>
            <person name="Morin E."/>
            <person name="Murat C."/>
            <person name="Sun H."/>
            <person name="Tunlid A."/>
            <person name="Henrissat B."/>
            <person name="Grigoriev I.V."/>
            <person name="Hibbett D.S."/>
            <person name="Martin F."/>
            <person name="Nordberg H.P."/>
            <person name="Cantor M.N."/>
            <person name="Hua S.X."/>
        </authorList>
    </citation>
    <scope>NUCLEOTIDE SEQUENCE [LARGE SCALE GENOMIC DNA]</scope>
    <source>
        <strain evidence="2 3">MUT 4182</strain>
    </source>
</reference>
<dbReference type="STRING" id="1051891.A0A0C3LX03"/>
<dbReference type="InterPro" id="IPR011009">
    <property type="entry name" value="Kinase-like_dom_sf"/>
</dbReference>
<dbReference type="HOGENOM" id="CLU_807899_0_0_1"/>
<dbReference type="EMBL" id="KN823033">
    <property type="protein sequence ID" value="KIO25927.1"/>
    <property type="molecule type" value="Genomic_DNA"/>
</dbReference>
<feature type="non-terminal residue" evidence="2">
    <location>
        <position position="344"/>
    </location>
</feature>
<sequence length="344" mass="38673">DESTSYGLLKALLGEVFPWYRLEHPNISPFIGYTFDDGSATLVSEWQQYGHVMNYLRQHPKADRLELIAQAAEALAYLHEQNSPLIHGDIKPENVLVSHEGIIKLTDFGISTVLHQHPASDLQTSQSFRGTLRYADPALLGENPKPTTFTDLWAFAWLIFGILTERRPYDHIQSEFTVTLSIMNYEVPCSIGYPYLEHGDLIWPILKASWSRSNARRWPASCIARYIRQGSIQIASWASEPDGAQWLARSATRQTSTANVIFCSLVRLSYPRGCHIHVGRRRTTRTPQRPGNPEFRVGNYYSRSCNNATLMGGISPSSLGEISLNKGSSSRTFLNGDQSLEGIE</sequence>
<evidence type="ECO:0000313" key="2">
    <source>
        <dbReference type="EMBL" id="KIO25927.1"/>
    </source>
</evidence>
<feature type="domain" description="Protein kinase" evidence="1">
    <location>
        <begin position="1"/>
        <end position="232"/>
    </location>
</feature>
<dbReference type="Pfam" id="PF00069">
    <property type="entry name" value="Pkinase"/>
    <property type="match status" value="1"/>
</dbReference>
<organism evidence="2 3">
    <name type="scientific">Tulasnella calospora MUT 4182</name>
    <dbReference type="NCBI Taxonomy" id="1051891"/>
    <lineage>
        <taxon>Eukaryota</taxon>
        <taxon>Fungi</taxon>
        <taxon>Dikarya</taxon>
        <taxon>Basidiomycota</taxon>
        <taxon>Agaricomycotina</taxon>
        <taxon>Agaricomycetes</taxon>
        <taxon>Cantharellales</taxon>
        <taxon>Tulasnellaceae</taxon>
        <taxon>Tulasnella</taxon>
    </lineage>
</organism>
<dbReference type="PROSITE" id="PS00108">
    <property type="entry name" value="PROTEIN_KINASE_ST"/>
    <property type="match status" value="1"/>
</dbReference>
<name>A0A0C3LX03_9AGAM</name>
<dbReference type="GO" id="GO:0004674">
    <property type="term" value="F:protein serine/threonine kinase activity"/>
    <property type="evidence" value="ECO:0007669"/>
    <property type="project" value="TreeGrafter"/>
</dbReference>
<proteinExistence type="predicted"/>
<dbReference type="PANTHER" id="PTHR24361">
    <property type="entry name" value="MITOGEN-ACTIVATED KINASE KINASE KINASE"/>
    <property type="match status" value="1"/>
</dbReference>
<dbReference type="PANTHER" id="PTHR24361:SF613">
    <property type="entry name" value="NUCLEAR RECEPTOR-BINDING PROTEIN-RELATED"/>
    <property type="match status" value="1"/>
</dbReference>
<gene>
    <name evidence="2" type="ORF">M407DRAFT_236294</name>
</gene>
<dbReference type="GO" id="GO:0005737">
    <property type="term" value="C:cytoplasm"/>
    <property type="evidence" value="ECO:0007669"/>
    <property type="project" value="TreeGrafter"/>
</dbReference>
<evidence type="ECO:0000259" key="1">
    <source>
        <dbReference type="PROSITE" id="PS50011"/>
    </source>
</evidence>
<accession>A0A0C3LX03</accession>
<dbReference type="GO" id="GO:0005524">
    <property type="term" value="F:ATP binding"/>
    <property type="evidence" value="ECO:0007669"/>
    <property type="project" value="InterPro"/>
</dbReference>
<protein>
    <recommendedName>
        <fullName evidence="1">Protein kinase domain-containing protein</fullName>
    </recommendedName>
</protein>
<dbReference type="SMART" id="SM00220">
    <property type="entry name" value="S_TKc"/>
    <property type="match status" value="1"/>
</dbReference>